<proteinExistence type="inferred from homology"/>
<feature type="transmembrane region" description="Helical" evidence="6">
    <location>
        <begin position="392"/>
        <end position="412"/>
    </location>
</feature>
<accession>A0AAN9ENX5</accession>
<dbReference type="InterPro" id="IPR036259">
    <property type="entry name" value="MFS_trans_sf"/>
</dbReference>
<dbReference type="SUPFAM" id="SSF103473">
    <property type="entry name" value="MFS general substrate transporter"/>
    <property type="match status" value="1"/>
</dbReference>
<evidence type="ECO:0000313" key="7">
    <source>
        <dbReference type="EMBL" id="KAK7260533.1"/>
    </source>
</evidence>
<dbReference type="Gene3D" id="1.20.1250.20">
    <property type="entry name" value="MFS general substrate transporter like domains"/>
    <property type="match status" value="1"/>
</dbReference>
<feature type="transmembrane region" description="Helical" evidence="6">
    <location>
        <begin position="510"/>
        <end position="531"/>
    </location>
</feature>
<evidence type="ECO:0000256" key="5">
    <source>
        <dbReference type="ARBA" id="ARBA00023136"/>
    </source>
</evidence>
<protein>
    <submittedName>
        <fullName evidence="7">Uncharacterized protein</fullName>
    </submittedName>
</protein>
<dbReference type="PANTHER" id="PTHR11654">
    <property type="entry name" value="OLIGOPEPTIDE TRANSPORTER-RELATED"/>
    <property type="match status" value="1"/>
</dbReference>
<dbReference type="EMBL" id="JAYWIO010000005">
    <property type="protein sequence ID" value="KAK7260533.1"/>
    <property type="molecule type" value="Genomic_DNA"/>
</dbReference>
<dbReference type="Proteomes" id="UP001372338">
    <property type="component" value="Unassembled WGS sequence"/>
</dbReference>
<feature type="transmembrane region" description="Helical" evidence="6">
    <location>
        <begin position="203"/>
        <end position="222"/>
    </location>
</feature>
<evidence type="ECO:0000256" key="1">
    <source>
        <dbReference type="ARBA" id="ARBA00004141"/>
    </source>
</evidence>
<evidence type="ECO:0000256" key="3">
    <source>
        <dbReference type="ARBA" id="ARBA00022692"/>
    </source>
</evidence>
<name>A0AAN9ENX5_CROPI</name>
<feature type="transmembrane region" description="Helical" evidence="6">
    <location>
        <begin position="228"/>
        <end position="249"/>
    </location>
</feature>
<keyword evidence="4 6" id="KW-1133">Transmembrane helix</keyword>
<reference evidence="7 8" key="1">
    <citation type="submission" date="2024-01" db="EMBL/GenBank/DDBJ databases">
        <title>The genomes of 5 underutilized Papilionoideae crops provide insights into root nodulation and disease resistanc.</title>
        <authorList>
            <person name="Yuan L."/>
        </authorList>
    </citation>
    <scope>NUCLEOTIDE SEQUENCE [LARGE SCALE GENOMIC DNA]</scope>
    <source>
        <strain evidence="7">ZHUSHIDOU_FW_LH</strain>
        <tissue evidence="7">Leaf</tissue>
    </source>
</reference>
<evidence type="ECO:0000256" key="4">
    <source>
        <dbReference type="ARBA" id="ARBA00022989"/>
    </source>
</evidence>
<dbReference type="GO" id="GO:0016020">
    <property type="term" value="C:membrane"/>
    <property type="evidence" value="ECO:0007669"/>
    <property type="project" value="UniProtKB-SubCell"/>
</dbReference>
<feature type="transmembrane region" description="Helical" evidence="6">
    <location>
        <begin position="113"/>
        <end position="138"/>
    </location>
</feature>
<feature type="transmembrane region" description="Helical" evidence="6">
    <location>
        <begin position="476"/>
        <end position="498"/>
    </location>
</feature>
<gene>
    <name evidence="7" type="ORF">RIF29_26659</name>
</gene>
<feature type="transmembrane region" description="Helical" evidence="6">
    <location>
        <begin position="158"/>
        <end position="182"/>
    </location>
</feature>
<sequence length="566" mass="62347">MSSIEDYNLSVEAPLLQGERSKQYTGDGSVDLKGKPILKKNTGNWRACLFVLGIESCDGLASFSLTANLVNYLTTKLHEGNVVAARNISIWQGTRFLTPLIGAVVADAYLGRYWTLVVFSVVFSIGLSIITLSASLPALKPPECLYSVCPAATPAQYFVFYLGLYIVALGMGGVKTCVVAFGADQFDDTDTVETIKRGSFFNWLYFAMYVGAIVSCSLIVWIQDNVGWGLGFGIPTLFMGLSAGSFILGTPLYRIQKPRGSAITKMCQVVVASVRKQDLIVPNDTSLLYETPVQRSAVIGSHKLEHSDDLRYFDRAAVMSDAESKTSDYSNPWRLCTVTQVEELKILIRMFPIWFAVIFYTIVYAQMTTFFVEQGTLMDTSIGSINIPPASLVTFNVLSAIFWVPVYDRVIVPIARKLTGKEKGISELQRIGIGLFISSLCMLAAAIVEIARLQLARKHDLTDKPVAVPLSVFWQLPQYILLGASDILTAVGIMEFFYDQSTYAMRTLCTALYLLNFSLGNYLSSLILTIAHRPASPWVRPREPALAPLLPLGPSHALPHLEPDLN</sequence>
<keyword evidence="3 6" id="KW-0812">Transmembrane</keyword>
<keyword evidence="8" id="KW-1185">Reference proteome</keyword>
<feature type="transmembrane region" description="Helical" evidence="6">
    <location>
        <begin position="433"/>
        <end position="456"/>
    </location>
</feature>
<organism evidence="7 8">
    <name type="scientific">Crotalaria pallida</name>
    <name type="common">Smooth rattlebox</name>
    <name type="synonym">Crotalaria striata</name>
    <dbReference type="NCBI Taxonomy" id="3830"/>
    <lineage>
        <taxon>Eukaryota</taxon>
        <taxon>Viridiplantae</taxon>
        <taxon>Streptophyta</taxon>
        <taxon>Embryophyta</taxon>
        <taxon>Tracheophyta</taxon>
        <taxon>Spermatophyta</taxon>
        <taxon>Magnoliopsida</taxon>
        <taxon>eudicotyledons</taxon>
        <taxon>Gunneridae</taxon>
        <taxon>Pentapetalae</taxon>
        <taxon>rosids</taxon>
        <taxon>fabids</taxon>
        <taxon>Fabales</taxon>
        <taxon>Fabaceae</taxon>
        <taxon>Papilionoideae</taxon>
        <taxon>50 kb inversion clade</taxon>
        <taxon>genistoids sensu lato</taxon>
        <taxon>core genistoids</taxon>
        <taxon>Crotalarieae</taxon>
        <taxon>Crotalaria</taxon>
    </lineage>
</organism>
<evidence type="ECO:0000256" key="2">
    <source>
        <dbReference type="ARBA" id="ARBA00005982"/>
    </source>
</evidence>
<dbReference type="GO" id="GO:0022857">
    <property type="term" value="F:transmembrane transporter activity"/>
    <property type="evidence" value="ECO:0007669"/>
    <property type="project" value="InterPro"/>
</dbReference>
<comment type="similarity">
    <text evidence="2">Belongs to the major facilitator superfamily. Proton-dependent oligopeptide transporter (POT/PTR) (TC 2.A.17) family.</text>
</comment>
<dbReference type="InterPro" id="IPR000109">
    <property type="entry name" value="POT_fam"/>
</dbReference>
<keyword evidence="5 6" id="KW-0472">Membrane</keyword>
<evidence type="ECO:0000256" key="6">
    <source>
        <dbReference type="SAM" id="Phobius"/>
    </source>
</evidence>
<comment type="subcellular location">
    <subcellularLocation>
        <location evidence="1">Membrane</location>
        <topology evidence="1">Multi-pass membrane protein</topology>
    </subcellularLocation>
</comment>
<feature type="transmembrane region" description="Helical" evidence="6">
    <location>
        <begin position="353"/>
        <end position="372"/>
    </location>
</feature>
<dbReference type="Pfam" id="PF00854">
    <property type="entry name" value="PTR2"/>
    <property type="match status" value="1"/>
</dbReference>
<comment type="caution">
    <text evidence="7">The sequence shown here is derived from an EMBL/GenBank/DDBJ whole genome shotgun (WGS) entry which is preliminary data.</text>
</comment>
<evidence type="ECO:0000313" key="8">
    <source>
        <dbReference type="Proteomes" id="UP001372338"/>
    </source>
</evidence>
<dbReference type="AlphaFoldDB" id="A0AAN9ENX5"/>